<organism evidence="2 3">
    <name type="scientific">Tateyamaria armeniaca</name>
    <dbReference type="NCBI Taxonomy" id="2518930"/>
    <lineage>
        <taxon>Bacteria</taxon>
        <taxon>Pseudomonadati</taxon>
        <taxon>Pseudomonadota</taxon>
        <taxon>Alphaproteobacteria</taxon>
        <taxon>Rhodobacterales</taxon>
        <taxon>Roseobacteraceae</taxon>
        <taxon>Tateyamaria</taxon>
    </lineage>
</organism>
<proteinExistence type="predicted"/>
<dbReference type="EMBL" id="JBHDIY010000002">
    <property type="protein sequence ID" value="MFL4470824.1"/>
    <property type="molecule type" value="Genomic_DNA"/>
</dbReference>
<dbReference type="Pfam" id="PF01590">
    <property type="entry name" value="GAF"/>
    <property type="match status" value="1"/>
</dbReference>
<dbReference type="SMART" id="SM00065">
    <property type="entry name" value="GAF"/>
    <property type="match status" value="1"/>
</dbReference>
<dbReference type="SUPFAM" id="SSF55781">
    <property type="entry name" value="GAF domain-like"/>
    <property type="match status" value="1"/>
</dbReference>
<evidence type="ECO:0000313" key="3">
    <source>
        <dbReference type="Proteomes" id="UP001627408"/>
    </source>
</evidence>
<dbReference type="Proteomes" id="UP001627408">
    <property type="component" value="Unassembled WGS sequence"/>
</dbReference>
<reference evidence="2 3" key="1">
    <citation type="submission" date="2024-08" db="EMBL/GenBank/DDBJ databases">
        <title>Tateyamaria sp. nov., isolated from marine algae.</title>
        <authorList>
            <person name="Choi B.J."/>
            <person name="Kim J.M."/>
            <person name="Lee J.K."/>
            <person name="Choi D.G."/>
            <person name="Bayburt H."/>
            <person name="Baek J.H."/>
            <person name="Han D.M."/>
            <person name="Jeon C.O."/>
        </authorList>
    </citation>
    <scope>NUCLEOTIDE SEQUENCE [LARGE SCALE GENOMIC DNA]</scope>
    <source>
        <strain evidence="2 3">KMU-156</strain>
    </source>
</reference>
<dbReference type="PANTHER" id="PTHR43102:SF2">
    <property type="entry name" value="GAF DOMAIN-CONTAINING PROTEIN"/>
    <property type="match status" value="1"/>
</dbReference>
<evidence type="ECO:0000259" key="1">
    <source>
        <dbReference type="SMART" id="SM00065"/>
    </source>
</evidence>
<dbReference type="InterPro" id="IPR003018">
    <property type="entry name" value="GAF"/>
</dbReference>
<name>A0ABW8UXU1_9RHOB</name>
<feature type="domain" description="GAF" evidence="1">
    <location>
        <begin position="13"/>
        <end position="154"/>
    </location>
</feature>
<evidence type="ECO:0000313" key="2">
    <source>
        <dbReference type="EMBL" id="MFL4470824.1"/>
    </source>
</evidence>
<accession>A0ABW8UXU1</accession>
<dbReference type="InterPro" id="IPR029016">
    <property type="entry name" value="GAF-like_dom_sf"/>
</dbReference>
<sequence>MSHYSNDFSNMAEFDALSQSISAKLRCDASLISIVSAEALVALGYSGDNAALAGRSFHLRDTVCARTVQAGRPLRIANAQADPDLRALPAVERLNIGAYLGVPLKLEGRGIVGAVCAISTSARIWRDSEVDYLIAVSDLVESKIERHLLRYEQKALSAALAENDAILTMLSQMDGKAMTVHNAAGELVFANNAMRTDLNLNTQEMLSLPQVARHLLPETTHPGGVDVALPVPTQTALNVHVSACENGLTLAEWSRKAPE</sequence>
<comment type="caution">
    <text evidence="2">The sequence shown here is derived from an EMBL/GenBank/DDBJ whole genome shotgun (WGS) entry which is preliminary data.</text>
</comment>
<dbReference type="Gene3D" id="3.30.450.40">
    <property type="match status" value="1"/>
</dbReference>
<gene>
    <name evidence="2" type="ORF">ACERZ8_13375</name>
</gene>
<dbReference type="RefSeq" id="WP_407592665.1">
    <property type="nucleotide sequence ID" value="NZ_JBHDIY010000002.1"/>
</dbReference>
<dbReference type="PANTHER" id="PTHR43102">
    <property type="entry name" value="SLR1143 PROTEIN"/>
    <property type="match status" value="1"/>
</dbReference>
<protein>
    <submittedName>
        <fullName evidence="2">GAF domain-containing protein</fullName>
    </submittedName>
</protein>
<keyword evidence="3" id="KW-1185">Reference proteome</keyword>